<evidence type="ECO:0000256" key="1">
    <source>
        <dbReference type="SAM" id="MobiDB-lite"/>
    </source>
</evidence>
<proteinExistence type="predicted"/>
<evidence type="ECO:0000313" key="3">
    <source>
        <dbReference type="Proteomes" id="UP000782241"/>
    </source>
</evidence>
<reference evidence="2" key="1">
    <citation type="submission" date="2021-04" db="EMBL/GenBank/DDBJ databases">
        <title>Draft genome of Fusarium avenaceum strain F156N33, isolated from an atmospheric sample in Virginia.</title>
        <authorList>
            <person name="Yang S."/>
            <person name="Vinatzer B.A."/>
            <person name="Coleman J."/>
        </authorList>
    </citation>
    <scope>NUCLEOTIDE SEQUENCE</scope>
    <source>
        <strain evidence="2">F156N33</strain>
    </source>
</reference>
<feature type="compositionally biased region" description="Acidic residues" evidence="1">
    <location>
        <begin position="204"/>
        <end position="213"/>
    </location>
</feature>
<evidence type="ECO:0008006" key="4">
    <source>
        <dbReference type="Google" id="ProtNLM"/>
    </source>
</evidence>
<organism evidence="2 3">
    <name type="scientific">Fusarium avenaceum</name>
    <dbReference type="NCBI Taxonomy" id="40199"/>
    <lineage>
        <taxon>Eukaryota</taxon>
        <taxon>Fungi</taxon>
        <taxon>Dikarya</taxon>
        <taxon>Ascomycota</taxon>
        <taxon>Pezizomycotina</taxon>
        <taxon>Sordariomycetes</taxon>
        <taxon>Hypocreomycetidae</taxon>
        <taxon>Hypocreales</taxon>
        <taxon>Nectriaceae</taxon>
        <taxon>Fusarium</taxon>
        <taxon>Fusarium tricinctum species complex</taxon>
    </lineage>
</organism>
<gene>
    <name evidence="2" type="ORF">KAF25_010480</name>
</gene>
<feature type="compositionally biased region" description="Polar residues" evidence="1">
    <location>
        <begin position="276"/>
        <end position="292"/>
    </location>
</feature>
<feature type="region of interest" description="Disordered" evidence="1">
    <location>
        <begin position="204"/>
        <end position="318"/>
    </location>
</feature>
<feature type="compositionally biased region" description="Basic and acidic residues" evidence="1">
    <location>
        <begin position="214"/>
        <end position="230"/>
    </location>
</feature>
<dbReference type="EMBL" id="JAGPUO010000031">
    <property type="protein sequence ID" value="KAG5655328.1"/>
    <property type="molecule type" value="Genomic_DNA"/>
</dbReference>
<dbReference type="AlphaFoldDB" id="A0A9P7GSB9"/>
<dbReference type="Proteomes" id="UP000782241">
    <property type="component" value="Unassembled WGS sequence"/>
</dbReference>
<name>A0A9P7GSB9_9HYPO</name>
<accession>A0A9P7GSB9</accession>
<comment type="caution">
    <text evidence="2">The sequence shown here is derived from an EMBL/GenBank/DDBJ whole genome shotgun (WGS) entry which is preliminary data.</text>
</comment>
<protein>
    <recommendedName>
        <fullName evidence="4">Protein NO VEIN C-terminal domain-containing protein</fullName>
    </recommendedName>
</protein>
<keyword evidence="3" id="KW-1185">Reference proteome</keyword>
<sequence length="555" mass="62786">MFEDRIAILDFDLEDVHQLKPFFTWLKIEIRYLSRCVRETTSISGDSGSPITSRKRDLRLEAYRIARVAATFRSPRFQDDGLTLYQQLRAMTVKEVDKITSILKINQGGHPYTATLSTAREHIADSTDVIIFVPRNRRAQEICFGSVLPRKFAAWLMRDPDTNIDGSIDGDMVTALTSIFASDRCGLDDILDDQGIIQVAFEDEEEGDSDDGENGDHGHEEEQTVDRTYETDDVPSELNPTPTHSFETDRSSPHTASLGFEPQASLVEDTVERIARQSNRTDQNRPTTVLHSPQRDSPSRPQAHTSLPSGHTSSASQAAEDARYLSILENVIQAARRANFPSGGAFDLHDLRDALPGGYSDAYEGFDGLDVLNRFRSTSQQERDKKIGAAGELYVFELLSKLELPGWSRGNWQSTIRIYAAIHPEYSSITHWSRRETADLVYTDSEGQLTNILVEAGILTGDEWTDKRPKYYIEVKTTSGPCKTPFYMSGNQYRLMERIHCNPDRTEVYMIFRVYFLLDSSRINYCVYLDPEKLREDGQLLFSATTWSVTPGPNE</sequence>
<evidence type="ECO:0000313" key="2">
    <source>
        <dbReference type="EMBL" id="KAG5655328.1"/>
    </source>
</evidence>
<feature type="compositionally biased region" description="Polar residues" evidence="1">
    <location>
        <begin position="299"/>
        <end position="317"/>
    </location>
</feature>